<dbReference type="InterPro" id="IPR000847">
    <property type="entry name" value="LysR_HTH_N"/>
</dbReference>
<dbReference type="PROSITE" id="PS50931">
    <property type="entry name" value="HTH_LYSR"/>
    <property type="match status" value="1"/>
</dbReference>
<dbReference type="SUPFAM" id="SSF53850">
    <property type="entry name" value="Periplasmic binding protein-like II"/>
    <property type="match status" value="1"/>
</dbReference>
<dbReference type="EMBL" id="JBGONM010000022">
    <property type="protein sequence ID" value="MEZ8081586.1"/>
    <property type="molecule type" value="Genomic_DNA"/>
</dbReference>
<sequence>MHTLEQLNAFIAVYEQGAYSSAAKILNKSRTTVREHVMAYEDVLDYPLFEIQGRKAVPTDKAKQLYFYAKVVEKQNLALFAQSQALFNSDIHTINIAYDVVVPIALMARVESEVLAHYPTMKVNWLHRTRHEALSMLESGEADFALMPNRGEIFTETDVTWQTLGDIKLRCYAGANSTLAKASLVTMASLQSETQYITENFINMNMRFTQVSPRLHVVSNSDLLCELVKHHGWTAMPEHTMRSYLRAGDIVELNPKEAMVGISIGLNVFYPRGKDNRAEFAHVIQWFADVSRDYLN</sequence>
<comment type="caution">
    <text evidence="6">The sequence shown here is derived from an EMBL/GenBank/DDBJ whole genome shotgun (WGS) entry which is preliminary data.</text>
</comment>
<protein>
    <submittedName>
        <fullName evidence="6">LysR family transcriptional regulator</fullName>
    </submittedName>
</protein>
<dbReference type="PANTHER" id="PTHR30126">
    <property type="entry name" value="HTH-TYPE TRANSCRIPTIONAL REGULATOR"/>
    <property type="match status" value="1"/>
</dbReference>
<accession>A0ABV4L1K9</accession>
<keyword evidence="4" id="KW-0804">Transcription</keyword>
<dbReference type="Gene3D" id="3.40.190.290">
    <property type="match status" value="1"/>
</dbReference>
<dbReference type="InterPro" id="IPR005119">
    <property type="entry name" value="LysR_subst-bd"/>
</dbReference>
<evidence type="ECO:0000256" key="2">
    <source>
        <dbReference type="ARBA" id="ARBA00023015"/>
    </source>
</evidence>
<dbReference type="Proteomes" id="UP001569154">
    <property type="component" value="Unassembled WGS sequence"/>
</dbReference>
<evidence type="ECO:0000256" key="4">
    <source>
        <dbReference type="ARBA" id="ARBA00023163"/>
    </source>
</evidence>
<evidence type="ECO:0000313" key="7">
    <source>
        <dbReference type="Proteomes" id="UP001569154"/>
    </source>
</evidence>
<dbReference type="Pfam" id="PF00126">
    <property type="entry name" value="HTH_1"/>
    <property type="match status" value="1"/>
</dbReference>
<dbReference type="InterPro" id="IPR036390">
    <property type="entry name" value="WH_DNA-bd_sf"/>
</dbReference>
<organism evidence="6 7">
    <name type="scientific">Enterovibrio norvegicus</name>
    <dbReference type="NCBI Taxonomy" id="188144"/>
    <lineage>
        <taxon>Bacteria</taxon>
        <taxon>Pseudomonadati</taxon>
        <taxon>Pseudomonadota</taxon>
        <taxon>Gammaproteobacteria</taxon>
        <taxon>Vibrionales</taxon>
        <taxon>Vibrionaceae</taxon>
        <taxon>Enterovibrio</taxon>
    </lineage>
</organism>
<dbReference type="SUPFAM" id="SSF46785">
    <property type="entry name" value="Winged helix' DNA-binding domain"/>
    <property type="match status" value="1"/>
</dbReference>
<dbReference type="Pfam" id="PF03466">
    <property type="entry name" value="LysR_substrate"/>
    <property type="match status" value="1"/>
</dbReference>
<dbReference type="Gene3D" id="1.10.10.10">
    <property type="entry name" value="Winged helix-like DNA-binding domain superfamily/Winged helix DNA-binding domain"/>
    <property type="match status" value="1"/>
</dbReference>
<dbReference type="CDD" id="cd05466">
    <property type="entry name" value="PBP2_LTTR_substrate"/>
    <property type="match status" value="1"/>
</dbReference>
<evidence type="ECO:0000256" key="1">
    <source>
        <dbReference type="ARBA" id="ARBA00009437"/>
    </source>
</evidence>
<name>A0ABV4L1K9_9GAMM</name>
<keyword evidence="2" id="KW-0805">Transcription regulation</keyword>
<comment type="similarity">
    <text evidence="1">Belongs to the LysR transcriptional regulatory family.</text>
</comment>
<evidence type="ECO:0000256" key="3">
    <source>
        <dbReference type="ARBA" id="ARBA00023125"/>
    </source>
</evidence>
<proteinExistence type="inferred from homology"/>
<keyword evidence="3" id="KW-0238">DNA-binding</keyword>
<dbReference type="InterPro" id="IPR036388">
    <property type="entry name" value="WH-like_DNA-bd_sf"/>
</dbReference>
<reference evidence="6 7" key="1">
    <citation type="submission" date="2024-06" db="EMBL/GenBank/DDBJ databases">
        <authorList>
            <person name="Steensen K."/>
            <person name="Seneca J."/>
            <person name="Bartlau N."/>
            <person name="Yu A.X."/>
            <person name="Polz M.F."/>
        </authorList>
    </citation>
    <scope>NUCLEOTIDE SEQUENCE [LARGE SCALE GENOMIC DNA]</scope>
    <source>
        <strain evidence="6 7">1F260</strain>
    </source>
</reference>
<gene>
    <name evidence="6" type="ORF">ACED35_10695</name>
</gene>
<dbReference type="PANTHER" id="PTHR30126:SF40">
    <property type="entry name" value="HTH-TYPE TRANSCRIPTIONAL REGULATOR GLTR"/>
    <property type="match status" value="1"/>
</dbReference>
<keyword evidence="7" id="KW-1185">Reference proteome</keyword>
<feature type="domain" description="HTH lysR-type" evidence="5">
    <location>
        <begin position="1"/>
        <end position="59"/>
    </location>
</feature>
<evidence type="ECO:0000313" key="6">
    <source>
        <dbReference type="EMBL" id="MEZ8081586.1"/>
    </source>
</evidence>
<evidence type="ECO:0000259" key="5">
    <source>
        <dbReference type="PROSITE" id="PS50931"/>
    </source>
</evidence>
<dbReference type="RefSeq" id="WP_017010988.1">
    <property type="nucleotide sequence ID" value="NZ_AJYF02000011.1"/>
</dbReference>